<name>A0A6P9A0R8_THRPL</name>
<dbReference type="Proteomes" id="UP000515158">
    <property type="component" value="Unplaced"/>
</dbReference>
<organism evidence="3">
    <name type="scientific">Thrips palmi</name>
    <name type="common">Melon thrips</name>
    <dbReference type="NCBI Taxonomy" id="161013"/>
    <lineage>
        <taxon>Eukaryota</taxon>
        <taxon>Metazoa</taxon>
        <taxon>Ecdysozoa</taxon>
        <taxon>Arthropoda</taxon>
        <taxon>Hexapoda</taxon>
        <taxon>Insecta</taxon>
        <taxon>Pterygota</taxon>
        <taxon>Neoptera</taxon>
        <taxon>Paraneoptera</taxon>
        <taxon>Thysanoptera</taxon>
        <taxon>Terebrantia</taxon>
        <taxon>Thripoidea</taxon>
        <taxon>Thripidae</taxon>
        <taxon>Thrips</taxon>
    </lineage>
</organism>
<proteinExistence type="predicted"/>
<dbReference type="AlphaFoldDB" id="A0A6P9A0R8"/>
<evidence type="ECO:0000313" key="3">
    <source>
        <dbReference type="RefSeq" id="XP_034251347.1"/>
    </source>
</evidence>
<sequence>MAKGIVCGFPELADKKNDCPWVSWLEVVKTKFETVQSKLRPDQKKNQKSSSTPRKTPKRTPSKSSSKSSTPKTLTPRASTSKASQEALDSDESIQEQILVMGHLLPTTQNGK</sequence>
<evidence type="ECO:0000256" key="1">
    <source>
        <dbReference type="SAM" id="MobiDB-lite"/>
    </source>
</evidence>
<gene>
    <name evidence="3" type="primary">LOC117651415</name>
</gene>
<protein>
    <submittedName>
        <fullName evidence="3">Uncharacterized protein LOC117651415 isoform X2</fullName>
    </submittedName>
</protein>
<dbReference type="RefSeq" id="XP_034251347.1">
    <property type="nucleotide sequence ID" value="XM_034395456.1"/>
</dbReference>
<feature type="region of interest" description="Disordered" evidence="1">
    <location>
        <begin position="37"/>
        <end position="112"/>
    </location>
</feature>
<reference evidence="3" key="1">
    <citation type="submission" date="2025-08" db="UniProtKB">
        <authorList>
            <consortium name="RefSeq"/>
        </authorList>
    </citation>
    <scope>IDENTIFICATION</scope>
    <source>
        <tissue evidence="3">Total insect</tissue>
    </source>
</reference>
<evidence type="ECO:0000313" key="2">
    <source>
        <dbReference type="Proteomes" id="UP000515158"/>
    </source>
</evidence>
<accession>A0A6P9A0R8</accession>
<keyword evidence="2" id="KW-1185">Reference proteome</keyword>
<feature type="compositionally biased region" description="Low complexity" evidence="1">
    <location>
        <begin position="62"/>
        <end position="77"/>
    </location>
</feature>
<dbReference type="GeneID" id="117651415"/>